<protein>
    <submittedName>
        <fullName evidence="2">Transmembrane protein, putative</fullName>
    </submittedName>
</protein>
<organism evidence="2 3">
    <name type="scientific">Tetrahymena thermophila (strain SB210)</name>
    <dbReference type="NCBI Taxonomy" id="312017"/>
    <lineage>
        <taxon>Eukaryota</taxon>
        <taxon>Sar</taxon>
        <taxon>Alveolata</taxon>
        <taxon>Ciliophora</taxon>
        <taxon>Intramacronucleata</taxon>
        <taxon>Oligohymenophorea</taxon>
        <taxon>Hymenostomatida</taxon>
        <taxon>Tetrahymenina</taxon>
        <taxon>Tetrahymenidae</taxon>
        <taxon>Tetrahymena</taxon>
    </lineage>
</organism>
<evidence type="ECO:0000256" key="1">
    <source>
        <dbReference type="SAM" id="Phobius"/>
    </source>
</evidence>
<feature type="transmembrane region" description="Helical" evidence="1">
    <location>
        <begin position="72"/>
        <end position="89"/>
    </location>
</feature>
<dbReference type="GeneID" id="7829487"/>
<dbReference type="KEGG" id="tet:TTHERM_00294990"/>
<dbReference type="AlphaFoldDB" id="I7M7F1"/>
<dbReference type="Proteomes" id="UP000009168">
    <property type="component" value="Unassembled WGS sequence"/>
</dbReference>
<feature type="transmembrane region" description="Helical" evidence="1">
    <location>
        <begin position="141"/>
        <end position="161"/>
    </location>
</feature>
<dbReference type="OMA" id="YLATRIM"/>
<reference evidence="3" key="1">
    <citation type="journal article" date="2006" name="PLoS Biol.">
        <title>Macronuclear genome sequence of the ciliate Tetrahymena thermophila, a model eukaryote.</title>
        <authorList>
            <person name="Eisen J.A."/>
            <person name="Coyne R.S."/>
            <person name="Wu M."/>
            <person name="Wu D."/>
            <person name="Thiagarajan M."/>
            <person name="Wortman J.R."/>
            <person name="Badger J.H."/>
            <person name="Ren Q."/>
            <person name="Amedeo P."/>
            <person name="Jones K.M."/>
            <person name="Tallon L.J."/>
            <person name="Delcher A.L."/>
            <person name="Salzberg S.L."/>
            <person name="Silva J.C."/>
            <person name="Haas B.J."/>
            <person name="Majoros W.H."/>
            <person name="Farzad M."/>
            <person name="Carlton J.M."/>
            <person name="Smith R.K. Jr."/>
            <person name="Garg J."/>
            <person name="Pearlman R.E."/>
            <person name="Karrer K.M."/>
            <person name="Sun L."/>
            <person name="Manning G."/>
            <person name="Elde N.C."/>
            <person name="Turkewitz A.P."/>
            <person name="Asai D.J."/>
            <person name="Wilkes D.E."/>
            <person name="Wang Y."/>
            <person name="Cai H."/>
            <person name="Collins K."/>
            <person name="Stewart B.A."/>
            <person name="Lee S.R."/>
            <person name="Wilamowska K."/>
            <person name="Weinberg Z."/>
            <person name="Ruzzo W.L."/>
            <person name="Wloga D."/>
            <person name="Gaertig J."/>
            <person name="Frankel J."/>
            <person name="Tsao C.-C."/>
            <person name="Gorovsky M.A."/>
            <person name="Keeling P.J."/>
            <person name="Waller R.F."/>
            <person name="Patron N.J."/>
            <person name="Cherry J.M."/>
            <person name="Stover N.A."/>
            <person name="Krieger C.J."/>
            <person name="del Toro C."/>
            <person name="Ryder H.F."/>
            <person name="Williamson S.C."/>
            <person name="Barbeau R.A."/>
            <person name="Hamilton E.P."/>
            <person name="Orias E."/>
        </authorList>
    </citation>
    <scope>NUCLEOTIDE SEQUENCE [LARGE SCALE GENOMIC DNA]</scope>
    <source>
        <strain evidence="3">SB210</strain>
    </source>
</reference>
<feature type="transmembrane region" description="Helical" evidence="1">
    <location>
        <begin position="109"/>
        <end position="129"/>
    </location>
</feature>
<feature type="transmembrane region" description="Helical" evidence="1">
    <location>
        <begin position="43"/>
        <end position="60"/>
    </location>
</feature>
<dbReference type="InParanoid" id="I7M7F1"/>
<dbReference type="RefSeq" id="XP_001013131.1">
    <property type="nucleotide sequence ID" value="XM_001013131.3"/>
</dbReference>
<feature type="transmembrane region" description="Helical" evidence="1">
    <location>
        <begin position="173"/>
        <end position="193"/>
    </location>
</feature>
<keyword evidence="3" id="KW-1185">Reference proteome</keyword>
<keyword evidence="1 2" id="KW-0812">Transmembrane</keyword>
<proteinExistence type="predicted"/>
<keyword evidence="1" id="KW-0472">Membrane</keyword>
<dbReference type="OrthoDB" id="10579408at2759"/>
<keyword evidence="1" id="KW-1133">Transmembrane helix</keyword>
<evidence type="ECO:0000313" key="3">
    <source>
        <dbReference type="Proteomes" id="UP000009168"/>
    </source>
</evidence>
<sequence length="254" mass="30432">MTEKKEIVNQGNLYERLNTFLWKDIKMEASVSGSHLISNNKLYIIRYIFLLYSISVFLIGLTEYKYAFFENLLYLTNWGLFINISYFYLATRIMKDKEFEQKYWKVAHILFEIGFSIQLVIFGLYWTAIYATVKRTRDFAFFYQTISEHGGMYAVLIFDKIFNNIKFYKRHQIYLFAFMFIYLSYNVSITLLWEPIYPILCWKKPLSFYLALGAISATILHFTLGKLYYDYIKHKKIEASTKQQTQTIQNIKKS</sequence>
<name>I7M7F1_TETTS</name>
<evidence type="ECO:0000313" key="2">
    <source>
        <dbReference type="EMBL" id="EAR92886.1"/>
    </source>
</evidence>
<gene>
    <name evidence="2" type="ORF">TTHERM_00294990</name>
</gene>
<accession>I7M7F1</accession>
<dbReference type="HOGENOM" id="CLU_083770_0_0_1"/>
<feature type="transmembrane region" description="Helical" evidence="1">
    <location>
        <begin position="208"/>
        <end position="229"/>
    </location>
</feature>
<dbReference type="EMBL" id="GG662740">
    <property type="protein sequence ID" value="EAR92886.1"/>
    <property type="molecule type" value="Genomic_DNA"/>
</dbReference>